<evidence type="ECO:0000313" key="4">
    <source>
        <dbReference type="Proteomes" id="UP001229209"/>
    </source>
</evidence>
<proteinExistence type="predicted"/>
<evidence type="ECO:0000256" key="1">
    <source>
        <dbReference type="ARBA" id="ARBA00023159"/>
    </source>
</evidence>
<dbReference type="PANTHER" id="PTHR24567:SF74">
    <property type="entry name" value="HTH-TYPE TRANSCRIPTIONAL REGULATOR ARCR"/>
    <property type="match status" value="1"/>
</dbReference>
<accession>A0ABT9LYS6</accession>
<dbReference type="Gene3D" id="2.60.120.10">
    <property type="entry name" value="Jelly Rolls"/>
    <property type="match status" value="1"/>
</dbReference>
<organism evidence="3 4">
    <name type="scientific">Alicyclobacillus tolerans</name>
    <dbReference type="NCBI Taxonomy" id="90970"/>
    <lineage>
        <taxon>Bacteria</taxon>
        <taxon>Bacillati</taxon>
        <taxon>Bacillota</taxon>
        <taxon>Bacilli</taxon>
        <taxon>Bacillales</taxon>
        <taxon>Alicyclobacillaceae</taxon>
        <taxon>Alicyclobacillus</taxon>
    </lineage>
</organism>
<dbReference type="InterPro" id="IPR050397">
    <property type="entry name" value="Env_Response_Regulators"/>
</dbReference>
<keyword evidence="4" id="KW-1185">Reference proteome</keyword>
<dbReference type="EMBL" id="JAURUO010000014">
    <property type="protein sequence ID" value="MDP9729428.1"/>
    <property type="molecule type" value="Genomic_DNA"/>
</dbReference>
<name>A0ABT9LYS6_9BACL</name>
<dbReference type="CDD" id="cd00038">
    <property type="entry name" value="CAP_ED"/>
    <property type="match status" value="1"/>
</dbReference>
<protein>
    <submittedName>
        <fullName evidence="3">CRP-like cAMP-binding protein</fullName>
    </submittedName>
</protein>
<dbReference type="Proteomes" id="UP001229209">
    <property type="component" value="Unassembled WGS sequence"/>
</dbReference>
<dbReference type="Pfam" id="PF00027">
    <property type="entry name" value="cNMP_binding"/>
    <property type="match status" value="1"/>
</dbReference>
<comment type="caution">
    <text evidence="3">The sequence shown here is derived from an EMBL/GenBank/DDBJ whole genome shotgun (WGS) entry which is preliminary data.</text>
</comment>
<dbReference type="PROSITE" id="PS50042">
    <property type="entry name" value="CNMP_BINDING_3"/>
    <property type="match status" value="1"/>
</dbReference>
<evidence type="ECO:0000313" key="3">
    <source>
        <dbReference type="EMBL" id="MDP9729428.1"/>
    </source>
</evidence>
<reference evidence="3 4" key="1">
    <citation type="submission" date="2023-07" db="EMBL/GenBank/DDBJ databases">
        <title>Genomic Encyclopedia of Type Strains, Phase IV (KMG-IV): sequencing the most valuable type-strain genomes for metagenomic binning, comparative biology and taxonomic classification.</title>
        <authorList>
            <person name="Goeker M."/>
        </authorList>
    </citation>
    <scope>NUCLEOTIDE SEQUENCE [LARGE SCALE GENOMIC DNA]</scope>
    <source>
        <strain evidence="3 4">DSM 25924</strain>
    </source>
</reference>
<sequence>MLNLSAFDNEENIGEEDVVRFMRNRSAEDWSALLAQTEIVQFKQGDLVLQQGEIDRALYIVLTGELEVVLFSTEGEDRRLSRLAAGCIFGEQSFLDGKPRSATVRAVTNGEMRMLPWSAFERLSDSNPHLALGILFDIGCVLSERLRRMNQFIV</sequence>
<gene>
    <name evidence="3" type="ORF">J2S04_002401</name>
</gene>
<evidence type="ECO:0000259" key="2">
    <source>
        <dbReference type="PROSITE" id="PS50042"/>
    </source>
</evidence>
<dbReference type="InterPro" id="IPR000595">
    <property type="entry name" value="cNMP-bd_dom"/>
</dbReference>
<dbReference type="PANTHER" id="PTHR24567">
    <property type="entry name" value="CRP FAMILY TRANSCRIPTIONAL REGULATORY PROTEIN"/>
    <property type="match status" value="1"/>
</dbReference>
<keyword evidence="1" id="KW-0010">Activator</keyword>
<dbReference type="RefSeq" id="WP_238413641.1">
    <property type="nucleotide sequence ID" value="NZ_JAURUO010000014.1"/>
</dbReference>
<dbReference type="InterPro" id="IPR018490">
    <property type="entry name" value="cNMP-bd_dom_sf"/>
</dbReference>
<feature type="domain" description="Cyclic nucleotide-binding" evidence="2">
    <location>
        <begin position="21"/>
        <end position="123"/>
    </location>
</feature>
<dbReference type="SMART" id="SM00100">
    <property type="entry name" value="cNMP"/>
    <property type="match status" value="1"/>
</dbReference>
<dbReference type="SUPFAM" id="SSF51206">
    <property type="entry name" value="cAMP-binding domain-like"/>
    <property type="match status" value="1"/>
</dbReference>
<dbReference type="InterPro" id="IPR014710">
    <property type="entry name" value="RmlC-like_jellyroll"/>
</dbReference>